<keyword evidence="2" id="KW-1185">Reference proteome</keyword>
<sequence>MRLSLQIISILTQCLLPSFLKEVL</sequence>
<reference evidence="1 2" key="1">
    <citation type="submission" date="2019-08" db="EMBL/GenBank/DDBJ databases">
        <title>A chromosome-level genome assembly, high-density linkage maps, and genome scans reveal the genomic architecture of hybrid incompatibilities underlying speciation via character displacement in darters (Percidae: Etheostominae).</title>
        <authorList>
            <person name="Moran R.L."/>
            <person name="Catchen J.M."/>
            <person name="Fuller R.C."/>
        </authorList>
    </citation>
    <scope>NUCLEOTIDE SEQUENCE [LARGE SCALE GENOMIC DNA]</scope>
    <source>
        <strain evidence="1">EspeVRDwgs_2016</strain>
        <tissue evidence="1">Muscle</tissue>
    </source>
</reference>
<dbReference type="Proteomes" id="UP000327493">
    <property type="component" value="Unassembled WGS sequence"/>
</dbReference>
<dbReference type="EMBL" id="VOFY01001160">
    <property type="protein sequence ID" value="KAA8578075.1"/>
    <property type="molecule type" value="Genomic_DNA"/>
</dbReference>
<evidence type="ECO:0000313" key="2">
    <source>
        <dbReference type="Proteomes" id="UP000327493"/>
    </source>
</evidence>
<gene>
    <name evidence="1" type="ORF">FQN60_006087</name>
</gene>
<proteinExistence type="predicted"/>
<dbReference type="AlphaFoldDB" id="A0A5J5CA27"/>
<protein>
    <submittedName>
        <fullName evidence="1">Uncharacterized protein</fullName>
    </submittedName>
</protein>
<name>A0A5J5CA27_9PERO</name>
<evidence type="ECO:0000313" key="1">
    <source>
        <dbReference type="EMBL" id="KAA8578075.1"/>
    </source>
</evidence>
<accession>A0A5J5CA27</accession>
<comment type="caution">
    <text evidence="1">The sequence shown here is derived from an EMBL/GenBank/DDBJ whole genome shotgun (WGS) entry which is preliminary data.</text>
</comment>
<organism evidence="1 2">
    <name type="scientific">Etheostoma spectabile</name>
    <name type="common">orangethroat darter</name>
    <dbReference type="NCBI Taxonomy" id="54343"/>
    <lineage>
        <taxon>Eukaryota</taxon>
        <taxon>Metazoa</taxon>
        <taxon>Chordata</taxon>
        <taxon>Craniata</taxon>
        <taxon>Vertebrata</taxon>
        <taxon>Euteleostomi</taxon>
        <taxon>Actinopterygii</taxon>
        <taxon>Neopterygii</taxon>
        <taxon>Teleostei</taxon>
        <taxon>Neoteleostei</taxon>
        <taxon>Acanthomorphata</taxon>
        <taxon>Eupercaria</taxon>
        <taxon>Perciformes</taxon>
        <taxon>Percoidei</taxon>
        <taxon>Percidae</taxon>
        <taxon>Etheostomatinae</taxon>
        <taxon>Etheostoma</taxon>
    </lineage>
</organism>